<dbReference type="AlphaFoldDB" id="A0A022Q8I3"/>
<proteinExistence type="predicted"/>
<dbReference type="OrthoDB" id="550575at2759"/>
<reference evidence="2 3" key="1">
    <citation type="journal article" date="2013" name="Proc. Natl. Acad. Sci. U.S.A.">
        <title>Fine-scale variation in meiotic recombination in Mimulus inferred from population shotgun sequencing.</title>
        <authorList>
            <person name="Hellsten U."/>
            <person name="Wright K.M."/>
            <person name="Jenkins J."/>
            <person name="Shu S."/>
            <person name="Yuan Y."/>
            <person name="Wessler S.R."/>
            <person name="Schmutz J."/>
            <person name="Willis J.H."/>
            <person name="Rokhsar D.S."/>
        </authorList>
    </citation>
    <scope>NUCLEOTIDE SEQUENCE [LARGE SCALE GENOMIC DNA]</scope>
    <source>
        <strain evidence="3">cv. DUN x IM62</strain>
    </source>
</reference>
<dbReference type="Gene3D" id="3.80.10.10">
    <property type="entry name" value="Ribonuclease Inhibitor"/>
    <property type="match status" value="1"/>
</dbReference>
<dbReference type="PhylomeDB" id="A0A022Q8I3"/>
<dbReference type="Proteomes" id="UP000030748">
    <property type="component" value="Unassembled WGS sequence"/>
</dbReference>
<dbReference type="EMBL" id="KI632098">
    <property type="protein sequence ID" value="EYU24947.1"/>
    <property type="molecule type" value="Genomic_DNA"/>
</dbReference>
<dbReference type="InterPro" id="IPR032675">
    <property type="entry name" value="LRR_dom_sf"/>
</dbReference>
<dbReference type="eggNOG" id="KOG1947">
    <property type="taxonomic scope" value="Eukaryota"/>
</dbReference>
<evidence type="ECO:0008006" key="4">
    <source>
        <dbReference type="Google" id="ProtNLM"/>
    </source>
</evidence>
<dbReference type="PANTHER" id="PTHR13318:SF124">
    <property type="entry name" value="F-BOX DOMAIN-CONTAINING PROTEIN"/>
    <property type="match status" value="1"/>
</dbReference>
<dbReference type="GO" id="GO:0031146">
    <property type="term" value="P:SCF-dependent proteasomal ubiquitin-dependent protein catabolic process"/>
    <property type="evidence" value="ECO:0000318"/>
    <property type="project" value="GO_Central"/>
</dbReference>
<evidence type="ECO:0000313" key="3">
    <source>
        <dbReference type="Proteomes" id="UP000030748"/>
    </source>
</evidence>
<feature type="compositionally biased region" description="Polar residues" evidence="1">
    <location>
        <begin position="81"/>
        <end position="90"/>
    </location>
</feature>
<keyword evidence="3" id="KW-1185">Reference proteome</keyword>
<dbReference type="InterPro" id="IPR036047">
    <property type="entry name" value="F-box-like_dom_sf"/>
</dbReference>
<feature type="compositionally biased region" description="Basic and acidic residues" evidence="1">
    <location>
        <begin position="1"/>
        <end position="10"/>
    </location>
</feature>
<organism evidence="2 3">
    <name type="scientific">Erythranthe guttata</name>
    <name type="common">Yellow monkey flower</name>
    <name type="synonym">Mimulus guttatus</name>
    <dbReference type="NCBI Taxonomy" id="4155"/>
    <lineage>
        <taxon>Eukaryota</taxon>
        <taxon>Viridiplantae</taxon>
        <taxon>Streptophyta</taxon>
        <taxon>Embryophyta</taxon>
        <taxon>Tracheophyta</taxon>
        <taxon>Spermatophyta</taxon>
        <taxon>Magnoliopsida</taxon>
        <taxon>eudicotyledons</taxon>
        <taxon>Gunneridae</taxon>
        <taxon>Pentapetalae</taxon>
        <taxon>asterids</taxon>
        <taxon>lamiids</taxon>
        <taxon>Lamiales</taxon>
        <taxon>Phrymaceae</taxon>
        <taxon>Erythranthe</taxon>
    </lineage>
</organism>
<dbReference type="GO" id="GO:0019005">
    <property type="term" value="C:SCF ubiquitin ligase complex"/>
    <property type="evidence" value="ECO:0000318"/>
    <property type="project" value="GO_Central"/>
</dbReference>
<feature type="region of interest" description="Disordered" evidence="1">
    <location>
        <begin position="1"/>
        <end position="90"/>
    </location>
</feature>
<feature type="compositionally biased region" description="Pro residues" evidence="1">
    <location>
        <begin position="63"/>
        <end position="75"/>
    </location>
</feature>
<dbReference type="STRING" id="4155.A0A022Q8I3"/>
<evidence type="ECO:0000313" key="2">
    <source>
        <dbReference type="EMBL" id="EYU24947.1"/>
    </source>
</evidence>
<accession>A0A022Q8I3</accession>
<sequence>MEKEEMEWKRKTMGFSPEKENRDSNWFKTKKKALNHVLSTIRIHSKQTHPLKETQPTPTTLHSPPPQQQPPPPQTPKTTQDSTLTNPASDRTSLLSDEILLRILSKLPKSQRPANFLVSKRWLNLQGRLVRSVKLFDWEFLVSGRVFFRFPNLVHVDLVEGCSILPRDSGVFCTRSRKTVSFHAVSNLEGGKDSIFTEKSVLNADEVDKGLRVLANKCPNLTKLAVANCSEMGLLSVAEECPTLQELELLMCNDRVLRGIAACLNLQILRLNGAEDGLHESLVSDVGLTILAQGCKRLVKLELSGCKGGYEGIKAIGQCCLMLEELTLCNHRMEDGWLSALSYFENLKTLIFVSCKRIDGGDEFDEGFGSCPSVERLHLEKCQLRDKTSLRALFLVCCNVRELVIQNCWGLNDDMFGTSSALRKVRFLGLEGCSMLTTLGLESVIIYWNDLESLKVYSCNKIKDGEVNPALSSVFSALKDLKWKPDRKSAVSNYLEGIGMGKRGSKFFKKSHDWKSLPGS</sequence>
<dbReference type="KEGG" id="egt:105971918"/>
<dbReference type="OMA" id="FSDHRMD"/>
<dbReference type="SUPFAM" id="SSF81383">
    <property type="entry name" value="F-box domain"/>
    <property type="match status" value="1"/>
</dbReference>
<dbReference type="PANTHER" id="PTHR13318">
    <property type="entry name" value="PARTNER OF PAIRED, ISOFORM B-RELATED"/>
    <property type="match status" value="1"/>
</dbReference>
<dbReference type="SUPFAM" id="SSF52047">
    <property type="entry name" value="RNI-like"/>
    <property type="match status" value="2"/>
</dbReference>
<gene>
    <name evidence="2" type="ORF">MIMGU_mgv1a004559mg</name>
</gene>
<evidence type="ECO:0000256" key="1">
    <source>
        <dbReference type="SAM" id="MobiDB-lite"/>
    </source>
</evidence>
<protein>
    <recommendedName>
        <fullName evidence="4">F-box domain-containing protein</fullName>
    </recommendedName>
</protein>
<name>A0A022Q8I3_ERYGU</name>